<dbReference type="SUPFAM" id="SSF56784">
    <property type="entry name" value="HAD-like"/>
    <property type="match status" value="1"/>
</dbReference>
<dbReference type="InterPro" id="IPR044492">
    <property type="entry name" value="P_typ_ATPase_HD_dom"/>
</dbReference>
<dbReference type="Pfam" id="PF00122">
    <property type="entry name" value="E1-E2_ATPase"/>
    <property type="match status" value="1"/>
</dbReference>
<keyword evidence="9 18" id="KW-0812">Transmembrane</keyword>
<comment type="caution">
    <text evidence="20">The sequence shown here is derived from an EMBL/GenBank/DDBJ whole genome shotgun (WGS) entry which is preliminary data.</text>
</comment>
<dbReference type="Gene3D" id="3.40.50.1000">
    <property type="entry name" value="HAD superfamily/HAD-like"/>
    <property type="match status" value="1"/>
</dbReference>
<dbReference type="Pfam" id="PF13246">
    <property type="entry name" value="Cation_ATPase"/>
    <property type="match status" value="1"/>
</dbReference>
<comment type="function">
    <text evidence="1">Mediates magnesium influx to the cytosol.</text>
</comment>
<evidence type="ECO:0000256" key="3">
    <source>
        <dbReference type="ARBA" id="ARBA00008746"/>
    </source>
</evidence>
<evidence type="ECO:0000256" key="15">
    <source>
        <dbReference type="ARBA" id="ARBA00023136"/>
    </source>
</evidence>
<evidence type="ECO:0000256" key="12">
    <source>
        <dbReference type="ARBA" id="ARBA00022842"/>
    </source>
</evidence>
<dbReference type="RefSeq" id="WP_126539780.1">
    <property type="nucleotide sequence ID" value="NZ_BSPM01000002.1"/>
</dbReference>
<proteinExistence type="inferred from homology"/>
<dbReference type="EMBL" id="SNXY01000008">
    <property type="protein sequence ID" value="TDP83997.1"/>
    <property type="molecule type" value="Genomic_DNA"/>
</dbReference>
<dbReference type="GO" id="GO:0005886">
    <property type="term" value="C:plasma membrane"/>
    <property type="evidence" value="ECO:0007669"/>
    <property type="project" value="UniProtKB-SubCell"/>
</dbReference>
<dbReference type="OrthoDB" id="391538at2"/>
<dbReference type="Pfam" id="PF00689">
    <property type="entry name" value="Cation_ATPase_C"/>
    <property type="match status" value="1"/>
</dbReference>
<sequence length="849" mass="89282">MSDGRVAADDPSEGSIDDLLARLGTGPDGLATAEAARRLAVHGPNETGAGRGRPAVLRFLAKFLNPLVLILLFASALSAATGDVASFAIVVFLVVASVTLDFVQETRAEAVIAALRRSVALGASVRRDGRDAAVPAATVVPGDVVRLAAGDLVPADGRLISAADLYVGEAALTGEPYPVEKRVDPEGGAADGAGAVFAGTSVISGSALAVIVRTGRATAFGRLAGSLAAAPPPTAFELGIRRFGAMILRLTVFLVLFVATVNVAFDRPWLEALMFALALAVGLTPELLPMIVTVTLSRGARRLAARRVVVKRLATMHNVGAMDVLLTDKTGTLTEARIRMIRHVDCRGADSDRVFRLAYLNSRFESGIRSALDEAILEHGEPDVSAVTKLDEVPFDFERRRVSVLLDDGGTRLLVAKGAPEDILALSSFYEAADGTVLPLDPAARAAIAAVFAGLGEDGLRALGIASRAMPADHVSAVLSDESALVFAGYAVFLDPPKASAAEAVRDLVDAGVTVRILTGDNDRVTRHVCRELGIPVRALATGEDLAAMGEDALAARVGEVDVWCRVTPAQKERVLAAWRRTGAVVGFLGDGINDASAIHAADVGISVDSGADVAKEAAGLILLDQDLRVVRDAVIEGRRTVENVTKYVLMGSSSNFGNMVSMAGASLFLPFLPMAPTQVLLNNLLYDASEAGIPFDRVDDAALARPVRWDLGLIRRFMLVLGPVSSLFDFATFYLLLRLFGPDPALFRTGWFVESLATQVLVIFLIRTRGSPLASRPHPALAALSLAAVAAALLLPVTPLGAAFGFVPLPWSFHLLLVGLVGGYLAVVEVVKRAFFRRRAAAPSHRSA</sequence>
<evidence type="ECO:0000256" key="13">
    <source>
        <dbReference type="ARBA" id="ARBA00022967"/>
    </source>
</evidence>
<evidence type="ECO:0000256" key="8">
    <source>
        <dbReference type="ARBA" id="ARBA00022553"/>
    </source>
</evidence>
<dbReference type="InterPro" id="IPR023298">
    <property type="entry name" value="ATPase_P-typ_TM_dom_sf"/>
</dbReference>
<feature type="transmembrane region" description="Helical" evidence="18">
    <location>
        <begin position="59"/>
        <end position="78"/>
    </location>
</feature>
<dbReference type="InterPro" id="IPR018303">
    <property type="entry name" value="ATPase_P-typ_P_site"/>
</dbReference>
<evidence type="ECO:0000256" key="4">
    <source>
        <dbReference type="ARBA" id="ARBA00012786"/>
    </source>
</evidence>
<comment type="subcellular location">
    <subcellularLocation>
        <location evidence="2">Cell inner membrane</location>
        <topology evidence="2">Multi-pass membrane protein</topology>
    </subcellularLocation>
</comment>
<gene>
    <name evidence="20" type="ORF">EDD54_2598</name>
</gene>
<feature type="transmembrane region" description="Helical" evidence="18">
    <location>
        <begin position="246"/>
        <end position="265"/>
    </location>
</feature>
<feature type="transmembrane region" description="Helical" evidence="18">
    <location>
        <begin position="781"/>
        <end position="808"/>
    </location>
</feature>
<keyword evidence="21" id="KW-1185">Reference proteome</keyword>
<name>A0A4R6RE40_9HYPH</name>
<dbReference type="InterPro" id="IPR008250">
    <property type="entry name" value="ATPase_P-typ_transduc_dom_A_sf"/>
</dbReference>
<feature type="transmembrane region" description="Helical" evidence="18">
    <location>
        <begin position="750"/>
        <end position="769"/>
    </location>
</feature>
<dbReference type="GO" id="GO:0005524">
    <property type="term" value="F:ATP binding"/>
    <property type="evidence" value="ECO:0007669"/>
    <property type="project" value="UniProtKB-KW"/>
</dbReference>
<dbReference type="SFLD" id="SFLDF00027">
    <property type="entry name" value="p-type_atpase"/>
    <property type="match status" value="1"/>
</dbReference>
<feature type="transmembrane region" description="Helical" evidence="18">
    <location>
        <begin position="814"/>
        <end position="832"/>
    </location>
</feature>
<dbReference type="PROSITE" id="PS00154">
    <property type="entry name" value="ATPASE_E1_E2"/>
    <property type="match status" value="1"/>
</dbReference>
<dbReference type="InterPro" id="IPR036412">
    <property type="entry name" value="HAD-like_sf"/>
</dbReference>
<comment type="similarity">
    <text evidence="3">Belongs to the cation transport ATPase (P-type) (TC 3.A.3) family. Type IIIB subfamily.</text>
</comment>
<keyword evidence="6" id="KW-1003">Cell membrane</keyword>
<feature type="transmembrane region" description="Helical" evidence="18">
    <location>
        <begin position="277"/>
        <end position="297"/>
    </location>
</feature>
<dbReference type="Gene3D" id="2.70.150.10">
    <property type="entry name" value="Calcium-transporting ATPase, cytoplasmic transduction domain A"/>
    <property type="match status" value="1"/>
</dbReference>
<dbReference type="InterPro" id="IPR023214">
    <property type="entry name" value="HAD_sf"/>
</dbReference>
<evidence type="ECO:0000313" key="20">
    <source>
        <dbReference type="EMBL" id="TDP83997.1"/>
    </source>
</evidence>
<dbReference type="SMART" id="SM00831">
    <property type="entry name" value="Cation_ATPase_N"/>
    <property type="match status" value="1"/>
</dbReference>
<keyword evidence="13" id="KW-1278">Translocase</keyword>
<evidence type="ECO:0000259" key="19">
    <source>
        <dbReference type="SMART" id="SM00831"/>
    </source>
</evidence>
<evidence type="ECO:0000256" key="14">
    <source>
        <dbReference type="ARBA" id="ARBA00022989"/>
    </source>
</evidence>
<dbReference type="AlphaFoldDB" id="A0A4R6RE40"/>
<dbReference type="NCBIfam" id="TIGR01494">
    <property type="entry name" value="ATPase_P-type"/>
    <property type="match status" value="2"/>
</dbReference>
<evidence type="ECO:0000256" key="11">
    <source>
        <dbReference type="ARBA" id="ARBA00022840"/>
    </source>
</evidence>
<keyword evidence="8" id="KW-0597">Phosphoprotein</keyword>
<dbReference type="GO" id="GO:0016887">
    <property type="term" value="F:ATP hydrolysis activity"/>
    <property type="evidence" value="ECO:0007669"/>
    <property type="project" value="InterPro"/>
</dbReference>
<evidence type="ECO:0000256" key="10">
    <source>
        <dbReference type="ARBA" id="ARBA00022741"/>
    </source>
</evidence>
<keyword evidence="7" id="KW-0997">Cell inner membrane</keyword>
<keyword evidence="11" id="KW-0067">ATP-binding</keyword>
<evidence type="ECO:0000256" key="17">
    <source>
        <dbReference type="ARBA" id="ARBA00047295"/>
    </source>
</evidence>
<feature type="transmembrane region" description="Helical" evidence="18">
    <location>
        <begin position="718"/>
        <end position="738"/>
    </location>
</feature>
<dbReference type="GO" id="GO:0015444">
    <property type="term" value="F:P-type magnesium transporter activity"/>
    <property type="evidence" value="ECO:0007669"/>
    <property type="project" value="UniProtKB-EC"/>
</dbReference>
<reference evidence="20 21" key="1">
    <citation type="submission" date="2019-03" db="EMBL/GenBank/DDBJ databases">
        <title>Genomic Encyclopedia of Type Strains, Phase IV (KMG-IV): sequencing the most valuable type-strain genomes for metagenomic binning, comparative biology and taxonomic classification.</title>
        <authorList>
            <person name="Goeker M."/>
        </authorList>
    </citation>
    <scope>NUCLEOTIDE SEQUENCE [LARGE SCALE GENOMIC DNA]</scope>
    <source>
        <strain evidence="20 21">DSM 102969</strain>
    </source>
</reference>
<dbReference type="SFLD" id="SFLDG00002">
    <property type="entry name" value="C1.7:_P-type_atpase_like"/>
    <property type="match status" value="1"/>
</dbReference>
<dbReference type="NCBIfam" id="TIGR01524">
    <property type="entry name" value="ATPase-IIIB_Mg"/>
    <property type="match status" value="1"/>
</dbReference>
<evidence type="ECO:0000256" key="9">
    <source>
        <dbReference type="ARBA" id="ARBA00022692"/>
    </source>
</evidence>
<keyword evidence="12" id="KW-0460">Magnesium</keyword>
<keyword evidence="15 18" id="KW-0472">Membrane</keyword>
<evidence type="ECO:0000256" key="5">
    <source>
        <dbReference type="ARBA" id="ARBA00013555"/>
    </source>
</evidence>
<dbReference type="InterPro" id="IPR023299">
    <property type="entry name" value="ATPase_P-typ_cyto_dom_N"/>
</dbReference>
<keyword evidence="10" id="KW-0547">Nucleotide-binding</keyword>
<evidence type="ECO:0000256" key="7">
    <source>
        <dbReference type="ARBA" id="ARBA00022519"/>
    </source>
</evidence>
<protein>
    <recommendedName>
        <fullName evidence="5">Magnesium-transporting ATPase, P-type 1</fullName>
        <ecNumber evidence="4">7.2.2.14</ecNumber>
    </recommendedName>
    <alternativeName>
        <fullName evidence="16">Mg(2+) transport ATPase, P-type 1</fullName>
    </alternativeName>
</protein>
<evidence type="ECO:0000256" key="18">
    <source>
        <dbReference type="SAM" id="Phobius"/>
    </source>
</evidence>
<keyword evidence="14 18" id="KW-1133">Transmembrane helix</keyword>
<dbReference type="SUPFAM" id="SSF81653">
    <property type="entry name" value="Calcium ATPase, transduction domain A"/>
    <property type="match status" value="1"/>
</dbReference>
<dbReference type="PANTHER" id="PTHR42861">
    <property type="entry name" value="CALCIUM-TRANSPORTING ATPASE"/>
    <property type="match status" value="1"/>
</dbReference>
<dbReference type="EC" id="7.2.2.14" evidence="4"/>
<dbReference type="SUPFAM" id="SSF81665">
    <property type="entry name" value="Calcium ATPase, transmembrane domain M"/>
    <property type="match status" value="1"/>
</dbReference>
<evidence type="ECO:0000256" key="16">
    <source>
        <dbReference type="ARBA" id="ARBA00029806"/>
    </source>
</evidence>
<dbReference type="Proteomes" id="UP000294547">
    <property type="component" value="Unassembled WGS sequence"/>
</dbReference>
<feature type="domain" description="Cation-transporting P-type ATPase N-terminal" evidence="19">
    <location>
        <begin position="10"/>
        <end position="83"/>
    </location>
</feature>
<evidence type="ECO:0000256" key="2">
    <source>
        <dbReference type="ARBA" id="ARBA00004429"/>
    </source>
</evidence>
<dbReference type="SFLD" id="SFLDS00003">
    <property type="entry name" value="Haloacid_Dehalogenase"/>
    <property type="match status" value="1"/>
</dbReference>
<dbReference type="InterPro" id="IPR004014">
    <property type="entry name" value="ATPase_P-typ_cation-transptr_N"/>
</dbReference>
<evidence type="ECO:0000256" key="1">
    <source>
        <dbReference type="ARBA" id="ARBA00003954"/>
    </source>
</evidence>
<organism evidence="20 21">
    <name type="scientific">Oharaeibacter diazotrophicus</name>
    <dbReference type="NCBI Taxonomy" id="1920512"/>
    <lineage>
        <taxon>Bacteria</taxon>
        <taxon>Pseudomonadati</taxon>
        <taxon>Pseudomonadota</taxon>
        <taxon>Alphaproteobacteria</taxon>
        <taxon>Hyphomicrobiales</taxon>
        <taxon>Pleomorphomonadaceae</taxon>
        <taxon>Oharaeibacter</taxon>
    </lineage>
</organism>
<accession>A0A4R6RE40</accession>
<dbReference type="Pfam" id="PF00690">
    <property type="entry name" value="Cation_ATPase_N"/>
    <property type="match status" value="1"/>
</dbReference>
<dbReference type="InterPro" id="IPR006415">
    <property type="entry name" value="P-type_ATPase_IIIB"/>
</dbReference>
<evidence type="ECO:0000313" key="21">
    <source>
        <dbReference type="Proteomes" id="UP000294547"/>
    </source>
</evidence>
<evidence type="ECO:0000256" key="6">
    <source>
        <dbReference type="ARBA" id="ARBA00022475"/>
    </source>
</evidence>
<comment type="catalytic activity">
    <reaction evidence="17">
        <text>Mg(2+)(out) + ATP + H2O = Mg(2+)(in) + ADP + phosphate + H(+)</text>
        <dbReference type="Rhea" id="RHEA:10260"/>
        <dbReference type="ChEBI" id="CHEBI:15377"/>
        <dbReference type="ChEBI" id="CHEBI:15378"/>
        <dbReference type="ChEBI" id="CHEBI:18420"/>
        <dbReference type="ChEBI" id="CHEBI:30616"/>
        <dbReference type="ChEBI" id="CHEBI:43474"/>
        <dbReference type="ChEBI" id="CHEBI:456216"/>
        <dbReference type="EC" id="7.2.2.14"/>
    </reaction>
</comment>
<feature type="transmembrane region" description="Helical" evidence="18">
    <location>
        <begin position="84"/>
        <end position="103"/>
    </location>
</feature>
<dbReference type="Gene3D" id="1.20.1110.10">
    <property type="entry name" value="Calcium-transporting ATPase, transmembrane domain"/>
    <property type="match status" value="1"/>
</dbReference>
<dbReference type="InterPro" id="IPR001757">
    <property type="entry name" value="P_typ_ATPase"/>
</dbReference>
<dbReference type="InterPro" id="IPR006068">
    <property type="entry name" value="ATPase_P-typ_cation-transptr_C"/>
</dbReference>
<dbReference type="Gene3D" id="3.40.1110.10">
    <property type="entry name" value="Calcium-transporting ATPase, cytoplasmic domain N"/>
    <property type="match status" value="1"/>
</dbReference>
<dbReference type="InterPro" id="IPR059000">
    <property type="entry name" value="ATPase_P-type_domA"/>
</dbReference>
<dbReference type="PRINTS" id="PR01836">
    <property type="entry name" value="MGATPASE"/>
</dbReference>